<organism evidence="1 2">
    <name type="scientific">Marinicella sediminis</name>
    <dbReference type="NCBI Taxonomy" id="1792834"/>
    <lineage>
        <taxon>Bacteria</taxon>
        <taxon>Pseudomonadati</taxon>
        <taxon>Pseudomonadota</taxon>
        <taxon>Gammaproteobacteria</taxon>
        <taxon>Lysobacterales</taxon>
        <taxon>Marinicellaceae</taxon>
        <taxon>Marinicella</taxon>
    </lineage>
</organism>
<dbReference type="EMBL" id="JBHRTS010000008">
    <property type="protein sequence ID" value="MFC3195408.1"/>
    <property type="molecule type" value="Genomic_DNA"/>
</dbReference>
<comment type="caution">
    <text evidence="1">The sequence shown here is derived from an EMBL/GenBank/DDBJ whole genome shotgun (WGS) entry which is preliminary data.</text>
</comment>
<evidence type="ECO:0000313" key="2">
    <source>
        <dbReference type="Proteomes" id="UP001595533"/>
    </source>
</evidence>
<reference evidence="2" key="1">
    <citation type="journal article" date="2019" name="Int. J. Syst. Evol. Microbiol.">
        <title>The Global Catalogue of Microorganisms (GCM) 10K type strain sequencing project: providing services to taxonomists for standard genome sequencing and annotation.</title>
        <authorList>
            <consortium name="The Broad Institute Genomics Platform"/>
            <consortium name="The Broad Institute Genome Sequencing Center for Infectious Disease"/>
            <person name="Wu L."/>
            <person name="Ma J."/>
        </authorList>
    </citation>
    <scope>NUCLEOTIDE SEQUENCE [LARGE SCALE GENOMIC DNA]</scope>
    <source>
        <strain evidence="2">KCTC 42953</strain>
    </source>
</reference>
<dbReference type="RefSeq" id="WP_157892997.1">
    <property type="nucleotide sequence ID" value="NZ_JBHRTS010000008.1"/>
</dbReference>
<protein>
    <submittedName>
        <fullName evidence="1">Uncharacterized protein</fullName>
    </submittedName>
</protein>
<keyword evidence="2" id="KW-1185">Reference proteome</keyword>
<name>A0ABV7JB81_9GAMM</name>
<dbReference type="Proteomes" id="UP001595533">
    <property type="component" value="Unassembled WGS sequence"/>
</dbReference>
<gene>
    <name evidence="1" type="ORF">ACFODZ_14230</name>
</gene>
<accession>A0ABV7JB81</accession>
<sequence length="56" mass="6539">MNEVELKKIMKEIEDIINQLAACDHCHLGVDLESKRLLSELFRQKLEQACRLKRAS</sequence>
<proteinExistence type="predicted"/>
<evidence type="ECO:0000313" key="1">
    <source>
        <dbReference type="EMBL" id="MFC3195408.1"/>
    </source>
</evidence>